<dbReference type="Gene3D" id="3.40.50.300">
    <property type="entry name" value="P-loop containing nucleotide triphosphate hydrolases"/>
    <property type="match status" value="1"/>
</dbReference>
<evidence type="ECO:0000313" key="3">
    <source>
        <dbReference type="Proteomes" id="UP001164544"/>
    </source>
</evidence>
<proteinExistence type="predicted"/>
<dbReference type="AlphaFoldDB" id="A0AAQ3AHD8"/>
<gene>
    <name evidence="1" type="ORF">O5398_04405</name>
    <name evidence="2" type="ORF">O5398_04925</name>
</gene>
<dbReference type="EMBL" id="CP114638">
    <property type="protein sequence ID" value="WAZ91471.1"/>
    <property type="molecule type" value="Genomic_DNA"/>
</dbReference>
<dbReference type="Proteomes" id="UP001164544">
    <property type="component" value="Plasmid p410-lp97"/>
</dbReference>
<accession>A0AAQ3AHD8</accession>
<sequence>MDLFYFFLNKLGQKLPVFLIITRFKKNNTHKEFLNLLKDRKNLLGVISAREDLHRTIASNSAFSSKKGYMHG</sequence>
<dbReference type="InterPro" id="IPR027417">
    <property type="entry name" value="P-loop_NTPase"/>
</dbReference>
<dbReference type="EMBL" id="CP114638">
    <property type="protein sequence ID" value="WAZ91383.1"/>
    <property type="molecule type" value="Genomic_DNA"/>
</dbReference>
<reference evidence="1" key="1">
    <citation type="submission" date="2022-12" db="EMBL/GenBank/DDBJ databases">
        <title>B. miyamotoi WGS.</title>
        <authorList>
            <person name="Kuleshov K.V."/>
            <person name="Hoornstra D."/>
            <person name="Hovius J.W."/>
            <person name="Platonov A.E."/>
            <person name="Telford S.R. III."/>
        </authorList>
    </citation>
    <scope>NUCLEOTIDE SEQUENCE</scope>
    <source>
        <strain evidence="1">410</strain>
        <plasmid evidence="1">p410-lp97</plasmid>
    </source>
</reference>
<protein>
    <submittedName>
        <fullName evidence="1">Uncharacterized protein</fullName>
    </submittedName>
</protein>
<evidence type="ECO:0000313" key="2">
    <source>
        <dbReference type="EMBL" id="WAZ91471.1"/>
    </source>
</evidence>
<keyword evidence="1" id="KW-0614">Plasmid</keyword>
<organism evidence="1 3">
    <name type="scientific">Borrelia miyamotoi</name>
    <dbReference type="NCBI Taxonomy" id="47466"/>
    <lineage>
        <taxon>Bacteria</taxon>
        <taxon>Pseudomonadati</taxon>
        <taxon>Spirochaetota</taxon>
        <taxon>Spirochaetia</taxon>
        <taxon>Spirochaetales</taxon>
        <taxon>Borreliaceae</taxon>
        <taxon>Borrelia</taxon>
    </lineage>
</organism>
<name>A0AAQ3AHD8_9SPIR</name>
<dbReference type="RefSeq" id="WP_231932078.1">
    <property type="nucleotide sequence ID" value="NZ_CP017130.1"/>
</dbReference>
<geneLocation type="plasmid" evidence="1 3">
    <name>p410-lp97</name>
</geneLocation>
<evidence type="ECO:0000313" key="1">
    <source>
        <dbReference type="EMBL" id="WAZ91383.1"/>
    </source>
</evidence>